<feature type="domain" description="Alpha-carbonic anhydrase" evidence="9">
    <location>
        <begin position="6"/>
        <end position="250"/>
    </location>
</feature>
<dbReference type="PANTHER" id="PTHR18952:SF141">
    <property type="entry name" value="CARBONIC ANHYDRASE"/>
    <property type="match status" value="1"/>
</dbReference>
<evidence type="ECO:0000313" key="11">
    <source>
        <dbReference type="WBParaSite" id="ACRNAN_scaffold1880.g11887.t1"/>
    </source>
</evidence>
<dbReference type="Proteomes" id="UP000887540">
    <property type="component" value="Unplaced"/>
</dbReference>
<dbReference type="GO" id="GO:0004089">
    <property type="term" value="F:carbonate dehydratase activity"/>
    <property type="evidence" value="ECO:0007669"/>
    <property type="project" value="UniProtKB-UniRule"/>
</dbReference>
<evidence type="ECO:0000256" key="6">
    <source>
        <dbReference type="ARBA" id="ARBA00023239"/>
    </source>
</evidence>
<evidence type="ECO:0000256" key="7">
    <source>
        <dbReference type="ARBA" id="ARBA00048348"/>
    </source>
</evidence>
<dbReference type="SMART" id="SM01057">
    <property type="entry name" value="Carb_anhydrase"/>
    <property type="match status" value="1"/>
</dbReference>
<evidence type="ECO:0000256" key="2">
    <source>
        <dbReference type="ARBA" id="ARBA00010718"/>
    </source>
</evidence>
<dbReference type="AlphaFoldDB" id="A0A914D4I4"/>
<keyword evidence="5 8" id="KW-0862">Zinc</keyword>
<dbReference type="CDD" id="cd00326">
    <property type="entry name" value="alpha_CA"/>
    <property type="match status" value="1"/>
</dbReference>
<keyword evidence="4 8" id="KW-0479">Metal-binding</keyword>
<dbReference type="Gene3D" id="3.10.200.10">
    <property type="entry name" value="Alpha carbonic anhydrase"/>
    <property type="match status" value="1"/>
</dbReference>
<evidence type="ECO:0000256" key="3">
    <source>
        <dbReference type="ARBA" id="ARBA00012925"/>
    </source>
</evidence>
<evidence type="ECO:0000259" key="9">
    <source>
        <dbReference type="PROSITE" id="PS51144"/>
    </source>
</evidence>
<keyword evidence="10" id="KW-1185">Reference proteome</keyword>
<dbReference type="Pfam" id="PF00194">
    <property type="entry name" value="Carb_anhydrase"/>
    <property type="match status" value="1"/>
</dbReference>
<dbReference type="GO" id="GO:0005737">
    <property type="term" value="C:cytoplasm"/>
    <property type="evidence" value="ECO:0007669"/>
    <property type="project" value="TreeGrafter"/>
</dbReference>
<comment type="cofactor">
    <cofactor evidence="1 8">
        <name>Zn(2+)</name>
        <dbReference type="ChEBI" id="CHEBI:29105"/>
    </cofactor>
</comment>
<dbReference type="SUPFAM" id="SSF51069">
    <property type="entry name" value="Carbonic anhydrase"/>
    <property type="match status" value="1"/>
</dbReference>
<evidence type="ECO:0000256" key="4">
    <source>
        <dbReference type="ARBA" id="ARBA00022723"/>
    </source>
</evidence>
<dbReference type="InterPro" id="IPR018338">
    <property type="entry name" value="Carbonic_anhydrase_a-class_CS"/>
</dbReference>
<accession>A0A914D4I4</accession>
<dbReference type="WBParaSite" id="ACRNAN_scaffold1880.g11887.t1">
    <property type="protein sequence ID" value="ACRNAN_scaffold1880.g11887.t1"/>
    <property type="gene ID" value="ACRNAN_scaffold1880.g11887"/>
</dbReference>
<protein>
    <recommendedName>
        <fullName evidence="3 8">Carbonic anhydrase</fullName>
        <ecNumber evidence="3 8">4.2.1.1</ecNumber>
    </recommendedName>
</protein>
<comment type="function">
    <text evidence="8">Reversible hydration of carbon dioxide.</text>
</comment>
<sequence>MSGHTDHWNYDDDGECGPCNWPGETHGHAQSPIDLQLSKMKTICLNDHLKFVNYNKPISGEIVNNGHSIQFIPDPRIDVPEIYGGMLDQSYRFVQYHFHWAQNDNEGSEHTLGGLQYPAELHLVHKGVEDPSKLAVLGVFLTVGKDDSALRTEETVFSKILECGQRAELKNQILDFKLPENRNSFARYNGSLTTPPCSECVVWTVFTEPVSVTREQIALLRTVKDYRGSTIRKNYRPVQNLNNRTIYLAC</sequence>
<dbReference type="GO" id="GO:0008270">
    <property type="term" value="F:zinc ion binding"/>
    <property type="evidence" value="ECO:0007669"/>
    <property type="project" value="UniProtKB-UniRule"/>
</dbReference>
<dbReference type="InterPro" id="IPR023561">
    <property type="entry name" value="Carbonic_anhydrase_a-class"/>
</dbReference>
<comment type="catalytic activity">
    <reaction evidence="7 8">
        <text>hydrogencarbonate + H(+) = CO2 + H2O</text>
        <dbReference type="Rhea" id="RHEA:10748"/>
        <dbReference type="ChEBI" id="CHEBI:15377"/>
        <dbReference type="ChEBI" id="CHEBI:15378"/>
        <dbReference type="ChEBI" id="CHEBI:16526"/>
        <dbReference type="ChEBI" id="CHEBI:17544"/>
        <dbReference type="EC" id="4.2.1.1"/>
    </reaction>
</comment>
<dbReference type="EC" id="4.2.1.1" evidence="3 8"/>
<keyword evidence="6 8" id="KW-0456">Lyase</keyword>
<evidence type="ECO:0000256" key="1">
    <source>
        <dbReference type="ARBA" id="ARBA00001947"/>
    </source>
</evidence>
<comment type="similarity">
    <text evidence="2 8">Belongs to the alpha-carbonic anhydrase family.</text>
</comment>
<proteinExistence type="inferred from homology"/>
<evidence type="ECO:0000313" key="10">
    <source>
        <dbReference type="Proteomes" id="UP000887540"/>
    </source>
</evidence>
<organism evidence="10 11">
    <name type="scientific">Acrobeloides nanus</name>
    <dbReference type="NCBI Taxonomy" id="290746"/>
    <lineage>
        <taxon>Eukaryota</taxon>
        <taxon>Metazoa</taxon>
        <taxon>Ecdysozoa</taxon>
        <taxon>Nematoda</taxon>
        <taxon>Chromadorea</taxon>
        <taxon>Rhabditida</taxon>
        <taxon>Tylenchina</taxon>
        <taxon>Cephalobomorpha</taxon>
        <taxon>Cephaloboidea</taxon>
        <taxon>Cephalobidae</taxon>
        <taxon>Acrobeloides</taxon>
    </lineage>
</organism>
<dbReference type="PROSITE" id="PS51144">
    <property type="entry name" value="ALPHA_CA_2"/>
    <property type="match status" value="1"/>
</dbReference>
<dbReference type="PROSITE" id="PS00162">
    <property type="entry name" value="ALPHA_CA_1"/>
    <property type="match status" value="1"/>
</dbReference>
<evidence type="ECO:0000256" key="5">
    <source>
        <dbReference type="ARBA" id="ARBA00022833"/>
    </source>
</evidence>
<dbReference type="InterPro" id="IPR001148">
    <property type="entry name" value="CA_dom"/>
</dbReference>
<dbReference type="PANTHER" id="PTHR18952">
    <property type="entry name" value="CARBONIC ANHYDRASE"/>
    <property type="match status" value="1"/>
</dbReference>
<dbReference type="InterPro" id="IPR036398">
    <property type="entry name" value="CA_dom_sf"/>
</dbReference>
<evidence type="ECO:0000256" key="8">
    <source>
        <dbReference type="RuleBase" id="RU367011"/>
    </source>
</evidence>
<name>A0A914D4I4_9BILA</name>
<reference evidence="11" key="1">
    <citation type="submission" date="2022-11" db="UniProtKB">
        <authorList>
            <consortium name="WormBaseParasite"/>
        </authorList>
    </citation>
    <scope>IDENTIFICATION</scope>
</reference>